<dbReference type="GeneID" id="72062373"/>
<feature type="domain" description="Enoyl reductase (ER)" evidence="5">
    <location>
        <begin position="70"/>
        <end position="393"/>
    </location>
</feature>
<dbReference type="OrthoDB" id="809632at2759"/>
<evidence type="ECO:0000256" key="1">
    <source>
        <dbReference type="ARBA" id="ARBA00004685"/>
    </source>
</evidence>
<dbReference type="EMBL" id="CP086354">
    <property type="protein sequence ID" value="UNI13686.1"/>
    <property type="molecule type" value="Genomic_DNA"/>
</dbReference>
<dbReference type="SUPFAM" id="SSF51735">
    <property type="entry name" value="NAD(P)-binding Rossmann-fold domains"/>
    <property type="match status" value="1"/>
</dbReference>
<dbReference type="FunFam" id="3.40.50.720:FF:000121">
    <property type="entry name" value="Prostaglandin reductase 2"/>
    <property type="match status" value="1"/>
</dbReference>
<dbReference type="Proteomes" id="UP000829364">
    <property type="component" value="Chromosome 1"/>
</dbReference>
<evidence type="ECO:0000256" key="4">
    <source>
        <dbReference type="ARBA" id="ARBA00083301"/>
    </source>
</evidence>
<keyword evidence="2" id="KW-0560">Oxidoreductase</keyword>
<comment type="pathway">
    <text evidence="1">Mycotoxin biosynthesis.</text>
</comment>
<protein>
    <recommendedName>
        <fullName evidence="3">Dehydrogenase FUB6</fullName>
    </recommendedName>
    <alternativeName>
        <fullName evidence="4">Fusaric acid biosynthesis protein 6</fullName>
    </alternativeName>
</protein>
<dbReference type="PANTHER" id="PTHR43205:SF7">
    <property type="entry name" value="PROSTAGLANDIN REDUCTASE 1"/>
    <property type="match status" value="1"/>
</dbReference>
<dbReference type="RefSeq" id="XP_047837167.1">
    <property type="nucleotide sequence ID" value="XM_047981209.1"/>
</dbReference>
<dbReference type="KEGG" id="ptkz:JDV02_000408"/>
<dbReference type="InterPro" id="IPR013149">
    <property type="entry name" value="ADH-like_C"/>
</dbReference>
<reference evidence="6" key="1">
    <citation type="submission" date="2021-11" db="EMBL/GenBank/DDBJ databases">
        <title>Purpureocillium_takamizusanense_genome.</title>
        <authorList>
            <person name="Nguyen N.-H."/>
        </authorList>
    </citation>
    <scope>NUCLEOTIDE SEQUENCE</scope>
    <source>
        <strain evidence="6">PT3</strain>
    </source>
</reference>
<dbReference type="Pfam" id="PF16884">
    <property type="entry name" value="ADH_N_2"/>
    <property type="match status" value="1"/>
</dbReference>
<dbReference type="Pfam" id="PF00107">
    <property type="entry name" value="ADH_zinc_N"/>
    <property type="match status" value="1"/>
</dbReference>
<dbReference type="PANTHER" id="PTHR43205">
    <property type="entry name" value="PROSTAGLANDIN REDUCTASE"/>
    <property type="match status" value="1"/>
</dbReference>
<dbReference type="AlphaFoldDB" id="A0A9Q8V6U0"/>
<dbReference type="InterPro" id="IPR045010">
    <property type="entry name" value="MDR_fam"/>
</dbReference>
<dbReference type="SMART" id="SM00829">
    <property type="entry name" value="PKS_ER"/>
    <property type="match status" value="1"/>
</dbReference>
<evidence type="ECO:0000256" key="3">
    <source>
        <dbReference type="ARBA" id="ARBA00069006"/>
    </source>
</evidence>
<keyword evidence="7" id="KW-1185">Reference proteome</keyword>
<dbReference type="SUPFAM" id="SSF50129">
    <property type="entry name" value="GroES-like"/>
    <property type="match status" value="1"/>
</dbReference>
<dbReference type="InterPro" id="IPR011032">
    <property type="entry name" value="GroES-like_sf"/>
</dbReference>
<evidence type="ECO:0000313" key="6">
    <source>
        <dbReference type="EMBL" id="UNI13686.1"/>
    </source>
</evidence>
<evidence type="ECO:0000259" key="5">
    <source>
        <dbReference type="SMART" id="SM00829"/>
    </source>
</evidence>
<sequence length="395" mass="42921">MLQSASCSTLNRASCSIITKLFFRPATRQLHITTTLTHQPKRRLATTAIIMAPNKTLIYKQIPSGLPKPGKDLVVESRDTDLETAPKGGLIVQIQYASFDPYLRGKMRDPKIKSYSPAFEANNPIVNATVSRVLKSDNPNFKEGDFVVGATPIAEYARIENPAAPLITKINNEHNLDLGIFLGPLGMPGLTAWSSLHKIGQPKKGETIFISSAAGAVGQVVGQVAKREGLTVIGSVGSDDKLDFITKDLGFDAGFNYKKEKPLDALRRLAPNGIDIYYENVGGEHLEAALDVMNPGGRIVACGMISEYNAKPEERYGIKNLMYIVTKQILFQGFIVGKPGFGPAYYKEHQETLSKWLADGSVKAKLDISEGIDNAAEALVGMLQGKNFGKAVLKI</sequence>
<dbReference type="CDD" id="cd05288">
    <property type="entry name" value="PGDH"/>
    <property type="match status" value="1"/>
</dbReference>
<evidence type="ECO:0000256" key="2">
    <source>
        <dbReference type="ARBA" id="ARBA00023002"/>
    </source>
</evidence>
<dbReference type="InterPro" id="IPR020843">
    <property type="entry name" value="ER"/>
</dbReference>
<dbReference type="Gene3D" id="3.90.180.10">
    <property type="entry name" value="Medium-chain alcohol dehydrogenases, catalytic domain"/>
    <property type="match status" value="1"/>
</dbReference>
<dbReference type="GO" id="GO:0016628">
    <property type="term" value="F:oxidoreductase activity, acting on the CH-CH group of donors, NAD or NADP as acceptor"/>
    <property type="evidence" value="ECO:0007669"/>
    <property type="project" value="InterPro"/>
</dbReference>
<dbReference type="InterPro" id="IPR036291">
    <property type="entry name" value="NAD(P)-bd_dom_sf"/>
</dbReference>
<accession>A0A9Q8V6U0</accession>
<gene>
    <name evidence="6" type="ORF">JDV02_000408</name>
</gene>
<dbReference type="InterPro" id="IPR041694">
    <property type="entry name" value="ADH_N_2"/>
</dbReference>
<dbReference type="Gene3D" id="3.40.50.720">
    <property type="entry name" value="NAD(P)-binding Rossmann-like Domain"/>
    <property type="match status" value="1"/>
</dbReference>
<organism evidence="6 7">
    <name type="scientific">Purpureocillium takamizusanense</name>
    <dbReference type="NCBI Taxonomy" id="2060973"/>
    <lineage>
        <taxon>Eukaryota</taxon>
        <taxon>Fungi</taxon>
        <taxon>Dikarya</taxon>
        <taxon>Ascomycota</taxon>
        <taxon>Pezizomycotina</taxon>
        <taxon>Sordariomycetes</taxon>
        <taxon>Hypocreomycetidae</taxon>
        <taxon>Hypocreales</taxon>
        <taxon>Ophiocordycipitaceae</taxon>
        <taxon>Purpureocillium</taxon>
    </lineage>
</organism>
<name>A0A9Q8V6U0_9HYPO</name>
<evidence type="ECO:0000313" key="7">
    <source>
        <dbReference type="Proteomes" id="UP000829364"/>
    </source>
</evidence>
<proteinExistence type="predicted"/>